<evidence type="ECO:0000259" key="9">
    <source>
        <dbReference type="PROSITE" id="PS50011"/>
    </source>
</evidence>
<dbReference type="EMBL" id="CP036278">
    <property type="protein sequence ID" value="QDU54833.1"/>
    <property type="molecule type" value="Genomic_DNA"/>
</dbReference>
<dbReference type="InterPro" id="IPR011990">
    <property type="entry name" value="TPR-like_helical_dom_sf"/>
</dbReference>
<keyword evidence="8" id="KW-0472">Membrane</keyword>
<protein>
    <submittedName>
        <fullName evidence="10">Serine/threonine-protein kinase StkP</fullName>
        <ecNumber evidence="10">2.7.11.1</ecNumber>
    </submittedName>
</protein>
<dbReference type="SMART" id="SM00028">
    <property type="entry name" value="TPR"/>
    <property type="match status" value="5"/>
</dbReference>
<dbReference type="Pfam" id="PF13432">
    <property type="entry name" value="TPR_16"/>
    <property type="match status" value="2"/>
</dbReference>
<gene>
    <name evidence="10" type="primary">stkP_1</name>
    <name evidence="10" type="ORF">Pan181_10160</name>
</gene>
<evidence type="ECO:0000256" key="5">
    <source>
        <dbReference type="PROSITE-ProRule" id="PRU00339"/>
    </source>
</evidence>
<dbReference type="GO" id="GO:0005524">
    <property type="term" value="F:ATP binding"/>
    <property type="evidence" value="ECO:0007669"/>
    <property type="project" value="UniProtKB-UniRule"/>
</dbReference>
<name>A0A518AJC2_9BACT</name>
<evidence type="ECO:0000256" key="8">
    <source>
        <dbReference type="SAM" id="Phobius"/>
    </source>
</evidence>
<evidence type="ECO:0000313" key="10">
    <source>
        <dbReference type="EMBL" id="QDU54833.1"/>
    </source>
</evidence>
<dbReference type="InterPro" id="IPR008271">
    <property type="entry name" value="Ser/Thr_kinase_AS"/>
</dbReference>
<dbReference type="PROSITE" id="PS50005">
    <property type="entry name" value="TPR"/>
    <property type="match status" value="1"/>
</dbReference>
<keyword evidence="8" id="KW-0812">Transmembrane</keyword>
<keyword evidence="8" id="KW-1133">Transmembrane helix</keyword>
<dbReference type="Pfam" id="PF14559">
    <property type="entry name" value="TPR_19"/>
    <property type="match status" value="1"/>
</dbReference>
<dbReference type="RefSeq" id="WP_145245760.1">
    <property type="nucleotide sequence ID" value="NZ_CP036278.1"/>
</dbReference>
<dbReference type="AlphaFoldDB" id="A0A518AJC2"/>
<feature type="domain" description="Protein kinase" evidence="9">
    <location>
        <begin position="157"/>
        <end position="470"/>
    </location>
</feature>
<keyword evidence="4 6" id="KW-0067">ATP-binding</keyword>
<dbReference type="KEGG" id="amuc:Pan181_10160"/>
<dbReference type="PROSITE" id="PS50011">
    <property type="entry name" value="PROTEIN_KINASE_DOM"/>
    <property type="match status" value="1"/>
</dbReference>
<dbReference type="Gene3D" id="3.30.200.20">
    <property type="entry name" value="Phosphorylase Kinase, domain 1"/>
    <property type="match status" value="1"/>
</dbReference>
<organism evidence="10 11">
    <name type="scientific">Aeoliella mucimassa</name>
    <dbReference type="NCBI Taxonomy" id="2527972"/>
    <lineage>
        <taxon>Bacteria</taxon>
        <taxon>Pseudomonadati</taxon>
        <taxon>Planctomycetota</taxon>
        <taxon>Planctomycetia</taxon>
        <taxon>Pirellulales</taxon>
        <taxon>Lacipirellulaceae</taxon>
        <taxon>Aeoliella</taxon>
    </lineage>
</organism>
<evidence type="ECO:0000256" key="2">
    <source>
        <dbReference type="ARBA" id="ARBA00022741"/>
    </source>
</evidence>
<dbReference type="PANTHER" id="PTHR43289:SF34">
    <property type="entry name" value="SERINE_THREONINE-PROTEIN KINASE YBDM-RELATED"/>
    <property type="match status" value="1"/>
</dbReference>
<dbReference type="PROSITE" id="PS00107">
    <property type="entry name" value="PROTEIN_KINASE_ATP"/>
    <property type="match status" value="1"/>
</dbReference>
<keyword evidence="5" id="KW-0802">TPR repeat</keyword>
<dbReference type="Gene3D" id="1.10.510.10">
    <property type="entry name" value="Transferase(Phosphotransferase) domain 1"/>
    <property type="match status" value="1"/>
</dbReference>
<feature type="binding site" evidence="6">
    <location>
        <position position="187"/>
    </location>
    <ligand>
        <name>ATP</name>
        <dbReference type="ChEBI" id="CHEBI:30616"/>
    </ligand>
</feature>
<dbReference type="InterPro" id="IPR011009">
    <property type="entry name" value="Kinase-like_dom_sf"/>
</dbReference>
<sequence length="1032" mass="112764">MTTTSPTSADDDWTAVDTIIDRFEQARRDSQVVRLEDFLPAADDPIYPQAAAELIRVDLEYCWNEGAAKRLADYQEIAPRLFSDTLTLSQVAFEEFRLRLQAGEPITAAAYEEEYGVDTSDWPIIGHSASTVGLESSEPASDFDSDYPAAGDDFAGFRLVREIGRGAFARVFLAEQNDLARRPVVLKLSRRRSLEPEHLARLQHTNIVPIYSVHEADGLVAVCMPFLGERTLAHITSDSSNTATPDSIALALQSTIARHHEDTIVGVTPSIEPLASSDSRTESTATQASTVSTAPALQVVRDVAIGLSHAHVRGIVHRDLKPANILIADDGRPMLLDFNLSDDAAVNGLASLTIGGTLPYMAPEHLQAVRHGGDVDHQADIYSLGVILYELLAAARPFADRKGDFEQVVDGCIADRRSPLASLRNIQPAVTPSVDAIVSKCLAPRSEDRYQSADHLAEDLSRQLSDLPLLYASNPSLVERAAKWRRRHPKLMSATTAGVLGLLLAAVFAGLWIARANQLSQLEARQHFAEFRDSLPPVRMALSLPDSDRDLLIEGLQVAEQATDMVLDSAVESWQTSRDYKLLSSDVQHQLDEYLAEVFYLQARAERILSQDATRPEMANRWLERAMQHNRLAASIVGADSYAIASQKHTIAELMGQESSLPSDLSMVSEGPLDDYLTAQQLLAEHHYSEAAARLKQLRELHPTDPVVWLLLGNALVGLGELADVEAAFSTAMALEPRSYVAQFHRGLCRLQRGQPLQGLEDFDAILARQPKLVSALLNSALCYEAAGNLSASVADLTAAIDTNEAPPRALLLRSRVKQQMGDTVGAEADRLAGVALVPVDETGWIARGIAQLDTNPQAALADFRTALARNPKSVDAWKNVVHVTADRLNQPEDALAALNEWLAIEPENANAMIGRAVLYARLKQNEKARNDIEDALNLSREPVILFQAACAYSLMAGSDPTTIDQGVALLSRAFDLDLHLLYRAGTDADLATLRNTKSYQQLMSAYQALGEVKRDLNKPPPDQNTAADTEH</sequence>
<keyword evidence="2 6" id="KW-0547">Nucleotide-binding</keyword>
<dbReference type="PROSITE" id="PS00108">
    <property type="entry name" value="PROTEIN_KINASE_ST"/>
    <property type="match status" value="1"/>
</dbReference>
<dbReference type="Gene3D" id="1.25.40.10">
    <property type="entry name" value="Tetratricopeptide repeat domain"/>
    <property type="match status" value="2"/>
</dbReference>
<evidence type="ECO:0000256" key="3">
    <source>
        <dbReference type="ARBA" id="ARBA00022777"/>
    </source>
</evidence>
<dbReference type="Pfam" id="PF00069">
    <property type="entry name" value="Pkinase"/>
    <property type="match status" value="1"/>
</dbReference>
<keyword evidence="3 10" id="KW-0418">Kinase</keyword>
<dbReference type="InterPro" id="IPR019734">
    <property type="entry name" value="TPR_rpt"/>
</dbReference>
<evidence type="ECO:0000256" key="1">
    <source>
        <dbReference type="ARBA" id="ARBA00022679"/>
    </source>
</evidence>
<dbReference type="SUPFAM" id="SSF56112">
    <property type="entry name" value="Protein kinase-like (PK-like)"/>
    <property type="match status" value="1"/>
</dbReference>
<keyword evidence="1 10" id="KW-0808">Transferase</keyword>
<dbReference type="PANTHER" id="PTHR43289">
    <property type="entry name" value="MITOGEN-ACTIVATED PROTEIN KINASE KINASE KINASE 20-RELATED"/>
    <property type="match status" value="1"/>
</dbReference>
<proteinExistence type="predicted"/>
<evidence type="ECO:0000256" key="4">
    <source>
        <dbReference type="ARBA" id="ARBA00022840"/>
    </source>
</evidence>
<dbReference type="InterPro" id="IPR000719">
    <property type="entry name" value="Prot_kinase_dom"/>
</dbReference>
<dbReference type="SMART" id="SM00220">
    <property type="entry name" value="S_TKc"/>
    <property type="match status" value="1"/>
</dbReference>
<dbReference type="EC" id="2.7.11.1" evidence="10"/>
<dbReference type="InterPro" id="IPR017441">
    <property type="entry name" value="Protein_kinase_ATP_BS"/>
</dbReference>
<dbReference type="Proteomes" id="UP000315750">
    <property type="component" value="Chromosome"/>
</dbReference>
<dbReference type="CDD" id="cd14014">
    <property type="entry name" value="STKc_PknB_like"/>
    <property type="match status" value="1"/>
</dbReference>
<dbReference type="SUPFAM" id="SSF48452">
    <property type="entry name" value="TPR-like"/>
    <property type="match status" value="1"/>
</dbReference>
<keyword evidence="11" id="KW-1185">Reference proteome</keyword>
<evidence type="ECO:0000313" key="11">
    <source>
        <dbReference type="Proteomes" id="UP000315750"/>
    </source>
</evidence>
<evidence type="ECO:0000256" key="6">
    <source>
        <dbReference type="PROSITE-ProRule" id="PRU10141"/>
    </source>
</evidence>
<feature type="transmembrane region" description="Helical" evidence="8">
    <location>
        <begin position="491"/>
        <end position="514"/>
    </location>
</feature>
<dbReference type="GO" id="GO:0004674">
    <property type="term" value="F:protein serine/threonine kinase activity"/>
    <property type="evidence" value="ECO:0007669"/>
    <property type="project" value="UniProtKB-EC"/>
</dbReference>
<evidence type="ECO:0000256" key="7">
    <source>
        <dbReference type="SAM" id="MobiDB-lite"/>
    </source>
</evidence>
<feature type="region of interest" description="Disordered" evidence="7">
    <location>
        <begin position="1012"/>
        <end position="1032"/>
    </location>
</feature>
<reference evidence="10 11" key="1">
    <citation type="submission" date="2019-02" db="EMBL/GenBank/DDBJ databases">
        <title>Deep-cultivation of Planctomycetes and their phenomic and genomic characterization uncovers novel biology.</title>
        <authorList>
            <person name="Wiegand S."/>
            <person name="Jogler M."/>
            <person name="Boedeker C."/>
            <person name="Pinto D."/>
            <person name="Vollmers J."/>
            <person name="Rivas-Marin E."/>
            <person name="Kohn T."/>
            <person name="Peeters S.H."/>
            <person name="Heuer A."/>
            <person name="Rast P."/>
            <person name="Oberbeckmann S."/>
            <person name="Bunk B."/>
            <person name="Jeske O."/>
            <person name="Meyerdierks A."/>
            <person name="Storesund J.E."/>
            <person name="Kallscheuer N."/>
            <person name="Luecker S."/>
            <person name="Lage O.M."/>
            <person name="Pohl T."/>
            <person name="Merkel B.J."/>
            <person name="Hornburger P."/>
            <person name="Mueller R.-W."/>
            <person name="Bruemmer F."/>
            <person name="Labrenz M."/>
            <person name="Spormann A.M."/>
            <person name="Op den Camp H."/>
            <person name="Overmann J."/>
            <person name="Amann R."/>
            <person name="Jetten M.S.M."/>
            <person name="Mascher T."/>
            <person name="Medema M.H."/>
            <person name="Devos D.P."/>
            <person name="Kaster A.-K."/>
            <person name="Ovreas L."/>
            <person name="Rohde M."/>
            <person name="Galperin M.Y."/>
            <person name="Jogler C."/>
        </authorList>
    </citation>
    <scope>NUCLEOTIDE SEQUENCE [LARGE SCALE GENOMIC DNA]</scope>
    <source>
        <strain evidence="10 11">Pan181</strain>
    </source>
</reference>
<feature type="repeat" description="TPR" evidence="5">
    <location>
        <begin position="706"/>
        <end position="739"/>
    </location>
</feature>
<accession>A0A518AJC2</accession>
<dbReference type="OrthoDB" id="6111975at2"/>